<evidence type="ECO:0000259" key="1">
    <source>
        <dbReference type="Pfam" id="PF02705"/>
    </source>
</evidence>
<dbReference type="Pfam" id="PF02705">
    <property type="entry name" value="K_trans"/>
    <property type="match status" value="1"/>
</dbReference>
<accession>A0A0D3CHZ5</accession>
<reference evidence="2" key="2">
    <citation type="submission" date="2015-03" db="UniProtKB">
        <authorList>
            <consortium name="EnsemblPlants"/>
        </authorList>
    </citation>
    <scope>IDENTIFICATION</scope>
</reference>
<dbReference type="AlphaFoldDB" id="A0A0D3CHZ5"/>
<dbReference type="InterPro" id="IPR053951">
    <property type="entry name" value="K_trans_N"/>
</dbReference>
<dbReference type="STRING" id="109376.A0A0D3CHZ5"/>
<protein>
    <recommendedName>
        <fullName evidence="1">K+ potassium transporter integral membrane domain-containing protein</fullName>
    </recommendedName>
</protein>
<dbReference type="HOGENOM" id="CLU_2625402_0_0_1"/>
<feature type="domain" description="K+ potassium transporter integral membrane" evidence="1">
    <location>
        <begin position="1"/>
        <end position="42"/>
    </location>
</feature>
<proteinExistence type="predicted"/>
<name>A0A0D3CHZ5_BRAOL</name>
<sequence>MMIGDGILTPAISVLSATGGIKVSSPKMSRDIVVVMSIVILTGTEAPYADIPVTSDTALLSLCFLVFFYRTADKLRIS</sequence>
<organism evidence="2 3">
    <name type="scientific">Brassica oleracea var. oleracea</name>
    <dbReference type="NCBI Taxonomy" id="109376"/>
    <lineage>
        <taxon>Eukaryota</taxon>
        <taxon>Viridiplantae</taxon>
        <taxon>Streptophyta</taxon>
        <taxon>Embryophyta</taxon>
        <taxon>Tracheophyta</taxon>
        <taxon>Spermatophyta</taxon>
        <taxon>Magnoliopsida</taxon>
        <taxon>eudicotyledons</taxon>
        <taxon>Gunneridae</taxon>
        <taxon>Pentapetalae</taxon>
        <taxon>rosids</taxon>
        <taxon>malvids</taxon>
        <taxon>Brassicales</taxon>
        <taxon>Brassicaceae</taxon>
        <taxon>Brassiceae</taxon>
        <taxon>Brassica</taxon>
    </lineage>
</organism>
<dbReference type="Gramene" id="Bo5g108480.1">
    <property type="protein sequence ID" value="Bo5g108480.1"/>
    <property type="gene ID" value="Bo5g108480"/>
</dbReference>
<evidence type="ECO:0000313" key="2">
    <source>
        <dbReference type="EnsemblPlants" id="Bo5g108480.1"/>
    </source>
</evidence>
<reference evidence="2 3" key="1">
    <citation type="journal article" date="2014" name="Genome Biol.">
        <title>Transcriptome and methylome profiling reveals relics of genome dominance in the mesopolyploid Brassica oleracea.</title>
        <authorList>
            <person name="Parkin I.A."/>
            <person name="Koh C."/>
            <person name="Tang H."/>
            <person name="Robinson S.J."/>
            <person name="Kagale S."/>
            <person name="Clarke W.E."/>
            <person name="Town C.D."/>
            <person name="Nixon J."/>
            <person name="Krishnakumar V."/>
            <person name="Bidwell S.L."/>
            <person name="Denoeud F."/>
            <person name="Belcram H."/>
            <person name="Links M.G."/>
            <person name="Just J."/>
            <person name="Clarke C."/>
            <person name="Bender T."/>
            <person name="Huebert T."/>
            <person name="Mason A.S."/>
            <person name="Pires J.C."/>
            <person name="Barker G."/>
            <person name="Moore J."/>
            <person name="Walley P.G."/>
            <person name="Manoli S."/>
            <person name="Batley J."/>
            <person name="Edwards D."/>
            <person name="Nelson M.N."/>
            <person name="Wang X."/>
            <person name="Paterson A.H."/>
            <person name="King G."/>
            <person name="Bancroft I."/>
            <person name="Chalhoub B."/>
            <person name="Sharpe A.G."/>
        </authorList>
    </citation>
    <scope>NUCLEOTIDE SEQUENCE</scope>
    <source>
        <strain evidence="2 3">cv. TO1000</strain>
    </source>
</reference>
<evidence type="ECO:0000313" key="3">
    <source>
        <dbReference type="Proteomes" id="UP000032141"/>
    </source>
</evidence>
<dbReference type="Proteomes" id="UP000032141">
    <property type="component" value="Chromosome C5"/>
</dbReference>
<dbReference type="EnsemblPlants" id="Bo5g108480.1">
    <property type="protein sequence ID" value="Bo5g108480.1"/>
    <property type="gene ID" value="Bo5g108480"/>
</dbReference>
<keyword evidence="3" id="KW-1185">Reference proteome</keyword>